<dbReference type="eggNOG" id="COG2207">
    <property type="taxonomic scope" value="Bacteria"/>
</dbReference>
<dbReference type="AlphaFoldDB" id="G8QFR9"/>
<evidence type="ECO:0000313" key="2">
    <source>
        <dbReference type="EMBL" id="AEV27182.1"/>
    </source>
</evidence>
<organism evidence="2 3">
    <name type="scientific">Azospira oryzae (strain ATCC BAA-33 / DSM 13638 / PS)</name>
    <name type="common">Dechlorosoma suillum</name>
    <dbReference type="NCBI Taxonomy" id="640081"/>
    <lineage>
        <taxon>Bacteria</taxon>
        <taxon>Pseudomonadati</taxon>
        <taxon>Pseudomonadota</taxon>
        <taxon>Betaproteobacteria</taxon>
        <taxon>Rhodocyclales</taxon>
        <taxon>Rhodocyclaceae</taxon>
        <taxon>Azospira</taxon>
    </lineage>
</organism>
<gene>
    <name evidence="2" type="ordered locus">Dsui_2843</name>
</gene>
<dbReference type="EMBL" id="CP003153">
    <property type="protein sequence ID" value="AEV27182.1"/>
    <property type="molecule type" value="Genomic_DNA"/>
</dbReference>
<protein>
    <recommendedName>
        <fullName evidence="1">TniQ domain-containing protein</fullName>
    </recommendedName>
</protein>
<dbReference type="Proteomes" id="UP000005633">
    <property type="component" value="Chromosome"/>
</dbReference>
<dbReference type="KEGG" id="dsu:Dsui_2843"/>
<feature type="domain" description="TniQ" evidence="1">
    <location>
        <begin position="32"/>
        <end position="174"/>
    </location>
</feature>
<dbReference type="Pfam" id="PF06527">
    <property type="entry name" value="TniQ"/>
    <property type="match status" value="1"/>
</dbReference>
<evidence type="ECO:0000259" key="1">
    <source>
        <dbReference type="Pfam" id="PF06527"/>
    </source>
</evidence>
<reference evidence="2 3" key="1">
    <citation type="journal article" date="2012" name="J. Bacteriol.">
        <title>Complete genome sequence of the anaerobic perchlorate-reducing bacterium Azospira suillum strain PS.</title>
        <authorList>
            <person name="Byrne-Bailey K.G."/>
            <person name="Coates J.D."/>
        </authorList>
    </citation>
    <scope>NUCLEOTIDE SEQUENCE [LARGE SCALE GENOMIC DNA]</scope>
    <source>
        <strain evidence="3">ATCC BAA-33 / DSM 13638 / PS</strain>
    </source>
</reference>
<proteinExistence type="predicted"/>
<accession>G8QFR9</accession>
<dbReference type="InterPro" id="IPR009492">
    <property type="entry name" value="TniQ"/>
</dbReference>
<dbReference type="RefSeq" id="WP_014237863.1">
    <property type="nucleotide sequence ID" value="NC_016616.1"/>
</dbReference>
<sequence>MPANDLFFTPDYPGFADGRALPPRSRLFALEPIGLGTPMGEGLISYVIRLANAYSVSPHKLIMREFTKVSPGIDDNRKHASVFKTAARSINGLHRYSRSFTKAIEALCGLSNARLLTLLNLDELLPYNDNALIARHPRWCPACYRERLCSHKEIYHPLAWSFLFYRACSRHKCAMLDQCPTCGEFQYVIPKSSILGFCCHCGTSLAGEASMMLPEDHIDLWLALAVEEIVTALPRLTGVATRDRFVAQFNLAIRSCFSGSSGQFCKEMGLYRDSFLRWAHGNAKPTLPQWLTIAYCLKMGPVEFLERVFTSDTSHHELRKLDRKLKPRIRRPPPTKLQHDAIEAELRNQAACGDGTVSVATIAERHQLGHDYVRRRWPDLYATIRDAYKARLSSLAREEKCRKEVIVKEIVDELIGRGVCPTQRAVAVAVSRAGVSYADSVVRQKHMQLWAKWKRDNLSQL</sequence>
<name>G8QFR9_AZOOP</name>
<evidence type="ECO:0000313" key="3">
    <source>
        <dbReference type="Proteomes" id="UP000005633"/>
    </source>
</evidence>
<dbReference type="HOGENOM" id="CLU_044956_2_0_4"/>
<dbReference type="OrthoDB" id="9056773at2"/>